<organism evidence="3 4">
    <name type="scientific">Cylicocyclus nassatus</name>
    <name type="common">Nematode worm</name>
    <dbReference type="NCBI Taxonomy" id="53992"/>
    <lineage>
        <taxon>Eukaryota</taxon>
        <taxon>Metazoa</taxon>
        <taxon>Ecdysozoa</taxon>
        <taxon>Nematoda</taxon>
        <taxon>Chromadorea</taxon>
        <taxon>Rhabditida</taxon>
        <taxon>Rhabditina</taxon>
        <taxon>Rhabditomorpha</taxon>
        <taxon>Strongyloidea</taxon>
        <taxon>Strongylidae</taxon>
        <taxon>Cylicocyclus</taxon>
    </lineage>
</organism>
<evidence type="ECO:0000313" key="4">
    <source>
        <dbReference type="Proteomes" id="UP001176961"/>
    </source>
</evidence>
<feature type="coiled-coil region" evidence="1">
    <location>
        <begin position="395"/>
        <end position="425"/>
    </location>
</feature>
<comment type="caution">
    <text evidence="3">The sequence shown here is derived from an EMBL/GenBank/DDBJ whole genome shotgun (WGS) entry which is preliminary data.</text>
</comment>
<reference evidence="3" key="1">
    <citation type="submission" date="2023-07" db="EMBL/GenBank/DDBJ databases">
        <authorList>
            <consortium name="CYATHOMIX"/>
        </authorList>
    </citation>
    <scope>NUCLEOTIDE SEQUENCE</scope>
    <source>
        <strain evidence="3">N/A</strain>
    </source>
</reference>
<accession>A0AA36M3Z7</accession>
<evidence type="ECO:0000313" key="3">
    <source>
        <dbReference type="EMBL" id="CAJ0597438.1"/>
    </source>
</evidence>
<keyword evidence="4" id="KW-1185">Reference proteome</keyword>
<evidence type="ECO:0000256" key="1">
    <source>
        <dbReference type="SAM" id="Coils"/>
    </source>
</evidence>
<proteinExistence type="predicted"/>
<feature type="region of interest" description="Disordered" evidence="2">
    <location>
        <begin position="197"/>
        <end position="256"/>
    </location>
</feature>
<dbReference type="Proteomes" id="UP001176961">
    <property type="component" value="Unassembled WGS sequence"/>
</dbReference>
<feature type="coiled-coil region" evidence="1">
    <location>
        <begin position="47"/>
        <end position="84"/>
    </location>
</feature>
<gene>
    <name evidence="3" type="ORF">CYNAS_LOCUS9421</name>
</gene>
<feature type="compositionally biased region" description="Basic and acidic residues" evidence="2">
    <location>
        <begin position="224"/>
        <end position="246"/>
    </location>
</feature>
<feature type="compositionally biased region" description="Basic and acidic residues" evidence="2">
    <location>
        <begin position="197"/>
        <end position="214"/>
    </location>
</feature>
<sequence>MESEDVQSLKQQLLALRNAIPKLPAPADLRDNIFKYCHDVDHTMKKVDELQSSIDVVRNSKMNLEKKENKLHYYELMCEKLRIEFLLLRTQLRTLYTVPQLLFATTTTTPAIWETLMEWPDENEDGKELVVNQKEVEMMIEDQINCLENFKTKLHHLIEEIWQQNDQKEAQKEKEEETILQAIKNMEKILKDLQEKFKNNQEESGSVRERRKSTTSESSNEDNEIARADSEAEREPEQHEEGRPADQEPSSWNCGMDMEEVPMDIEERIGRLQLEYDRNAQAILDLNLLIEELENERTCRPRSFYRGEVKSIERNMRCAFCEAIGSHYSDSCWEVATARERRQLLADKKKCELCLEIICCGGKLCRKYGQPCFHCHRTGHHSALCSLPEESQIIMQRLRRARDAKEHHRRRAEELEHEINELRRALP</sequence>
<evidence type="ECO:0000256" key="2">
    <source>
        <dbReference type="SAM" id="MobiDB-lite"/>
    </source>
</evidence>
<protein>
    <submittedName>
        <fullName evidence="3">Uncharacterized protein</fullName>
    </submittedName>
</protein>
<name>A0AA36M3Z7_CYLNA</name>
<keyword evidence="1" id="KW-0175">Coiled coil</keyword>
<dbReference type="EMBL" id="CATQJL010000223">
    <property type="protein sequence ID" value="CAJ0597438.1"/>
    <property type="molecule type" value="Genomic_DNA"/>
</dbReference>
<dbReference type="AlphaFoldDB" id="A0AA36M3Z7"/>